<accession>A0A1M6HYQ7</accession>
<protein>
    <submittedName>
        <fullName evidence="2">Uncharacterized protein</fullName>
    </submittedName>
</protein>
<dbReference type="Proteomes" id="UP000189935">
    <property type="component" value="Chromosome I"/>
</dbReference>
<keyword evidence="1" id="KW-0472">Membrane</keyword>
<dbReference type="EMBL" id="LT670844">
    <property type="protein sequence ID" value="SHJ27315.1"/>
    <property type="molecule type" value="Genomic_DNA"/>
</dbReference>
<gene>
    <name evidence="2" type="ORF">SAMN05444159_0158</name>
</gene>
<sequence>MPHDQIKLTLGVLAAVFGRAAVGLWIFASYQRVAPETKSRFASEDVMIGIVDQNGRAIDVIATAARQTYWNGWAALTAAAAAVCQLPIAFL</sequence>
<organism evidence="2 3">
    <name type="scientific">Bradyrhizobium lablabi</name>
    <dbReference type="NCBI Taxonomy" id="722472"/>
    <lineage>
        <taxon>Bacteria</taxon>
        <taxon>Pseudomonadati</taxon>
        <taxon>Pseudomonadota</taxon>
        <taxon>Alphaproteobacteria</taxon>
        <taxon>Hyphomicrobiales</taxon>
        <taxon>Nitrobacteraceae</taxon>
        <taxon>Bradyrhizobium</taxon>
    </lineage>
</organism>
<dbReference type="AlphaFoldDB" id="A0A1M6HYQ7"/>
<proteinExistence type="predicted"/>
<feature type="transmembrane region" description="Helical" evidence="1">
    <location>
        <begin position="6"/>
        <end position="30"/>
    </location>
</feature>
<name>A0A1M6HYQ7_9BRAD</name>
<evidence type="ECO:0000313" key="3">
    <source>
        <dbReference type="Proteomes" id="UP000189935"/>
    </source>
</evidence>
<keyword evidence="1" id="KW-1133">Transmembrane helix</keyword>
<keyword evidence="1" id="KW-0812">Transmembrane</keyword>
<reference evidence="2 3" key="1">
    <citation type="submission" date="2016-11" db="EMBL/GenBank/DDBJ databases">
        <authorList>
            <person name="Jaros S."/>
            <person name="Januszkiewicz K."/>
            <person name="Wedrychowicz H."/>
        </authorList>
    </citation>
    <scope>NUCLEOTIDE SEQUENCE [LARGE SCALE GENOMIC DNA]</scope>
    <source>
        <strain evidence="2 3">GAS499</strain>
    </source>
</reference>
<evidence type="ECO:0000313" key="2">
    <source>
        <dbReference type="EMBL" id="SHJ27315.1"/>
    </source>
</evidence>
<evidence type="ECO:0000256" key="1">
    <source>
        <dbReference type="SAM" id="Phobius"/>
    </source>
</evidence>